<evidence type="ECO:0000313" key="2">
    <source>
        <dbReference type="Proteomes" id="UP000199300"/>
    </source>
</evidence>
<dbReference type="AlphaFoldDB" id="A0A1H8HES9"/>
<dbReference type="OrthoDB" id="2361671at2"/>
<gene>
    <name evidence="1" type="ORF">SAMN04488134_101328</name>
</gene>
<proteinExistence type="predicted"/>
<dbReference type="Gene3D" id="1.10.287.760">
    <property type="entry name" value="YqgQ-like"/>
    <property type="match status" value="1"/>
</dbReference>
<reference evidence="1 2" key="1">
    <citation type="submission" date="2016-10" db="EMBL/GenBank/DDBJ databases">
        <authorList>
            <person name="de Groot N.N."/>
        </authorList>
    </citation>
    <scope>NUCLEOTIDE SEQUENCE [LARGE SCALE GENOMIC DNA]</scope>
    <source>
        <strain evidence="1 2">CGMCC 1.10434</strain>
    </source>
</reference>
<dbReference type="SUPFAM" id="SSF158379">
    <property type="entry name" value="YqgQ-like"/>
    <property type="match status" value="1"/>
</dbReference>
<dbReference type="Proteomes" id="UP000199300">
    <property type="component" value="Unassembled WGS sequence"/>
</dbReference>
<evidence type="ECO:0000313" key="1">
    <source>
        <dbReference type="EMBL" id="SEN54771.1"/>
    </source>
</evidence>
<sequence length="62" mass="7431">MKTFYDIRRFLHRYGVYIYLGNQEAEIELSLIELKALYQEGIVATDDYLRALETLNQLRCQK</sequence>
<dbReference type="RefSeq" id="WP_091494051.1">
    <property type="nucleotide sequence ID" value="NZ_FODJ01000001.1"/>
</dbReference>
<accession>A0A1H8HES9</accession>
<dbReference type="STRING" id="872970.SAMN04488134_101328"/>
<dbReference type="EMBL" id="FODJ01000001">
    <property type="protein sequence ID" value="SEN54771.1"/>
    <property type="molecule type" value="Genomic_DNA"/>
</dbReference>
<dbReference type="InterPro" id="IPR009256">
    <property type="entry name" value="YqgQ-like"/>
</dbReference>
<dbReference type="Pfam" id="PF06014">
    <property type="entry name" value="YqgQ-like"/>
    <property type="match status" value="1"/>
</dbReference>
<organism evidence="1 2">
    <name type="scientific">Amphibacillus marinus</name>
    <dbReference type="NCBI Taxonomy" id="872970"/>
    <lineage>
        <taxon>Bacteria</taxon>
        <taxon>Bacillati</taxon>
        <taxon>Bacillota</taxon>
        <taxon>Bacilli</taxon>
        <taxon>Bacillales</taxon>
        <taxon>Bacillaceae</taxon>
        <taxon>Amphibacillus</taxon>
    </lineage>
</organism>
<name>A0A1H8HES9_9BACI</name>
<protein>
    <submittedName>
        <fullName evidence="1">Uncharacterized protein YqgQ</fullName>
    </submittedName>
</protein>
<dbReference type="InterPro" id="IPR023164">
    <property type="entry name" value="YqgQ-like_sf"/>
</dbReference>
<keyword evidence="2" id="KW-1185">Reference proteome</keyword>